<proteinExistence type="predicted"/>
<evidence type="ECO:0008006" key="3">
    <source>
        <dbReference type="Google" id="ProtNLM"/>
    </source>
</evidence>
<accession>A0A5N0EPH3</accession>
<dbReference type="AlphaFoldDB" id="A0A5N0EPH3"/>
<dbReference type="RefSeq" id="WP_150400138.1">
    <property type="nucleotide sequence ID" value="NZ_VXLC01000001.1"/>
</dbReference>
<dbReference type="Proteomes" id="UP000323876">
    <property type="component" value="Unassembled WGS sequence"/>
</dbReference>
<dbReference type="OrthoDB" id="4566535at2"/>
<comment type="caution">
    <text evidence="1">The sequence shown here is derived from an EMBL/GenBank/DDBJ whole genome shotgun (WGS) entry which is preliminary data.</text>
</comment>
<organism evidence="1 2">
    <name type="scientific">Nocardia colli</name>
    <dbReference type="NCBI Taxonomy" id="2545717"/>
    <lineage>
        <taxon>Bacteria</taxon>
        <taxon>Bacillati</taxon>
        <taxon>Actinomycetota</taxon>
        <taxon>Actinomycetes</taxon>
        <taxon>Mycobacteriales</taxon>
        <taxon>Nocardiaceae</taxon>
        <taxon>Nocardia</taxon>
    </lineage>
</organism>
<name>A0A5N0EPH3_9NOCA</name>
<dbReference type="EMBL" id="VXLC01000001">
    <property type="protein sequence ID" value="KAA8890224.1"/>
    <property type="molecule type" value="Genomic_DNA"/>
</dbReference>
<sequence>MKRIVSGVGILMVGLALPGCGKDVVAERGWRDVDPCSLVDVAQVEAMSYNSSGDVTAPQRVDRTKTAAADVDSIGCRWGDYVTVSLIDRNYGSGSPVSRMEPGMLPSVRTMDVGGKSAVVTEEKGGICNVSVFYSDARLSVTIAPATSKRAVELDDTSTASCDAQQTLIKSILDRVKLS</sequence>
<reference evidence="1 2" key="1">
    <citation type="submission" date="2019-09" db="EMBL/GenBank/DDBJ databases">
        <authorList>
            <person name="Wang X."/>
        </authorList>
    </citation>
    <scope>NUCLEOTIDE SEQUENCE [LARGE SCALE GENOMIC DNA]</scope>
    <source>
        <strain evidence="1 2">CICC 11023</strain>
    </source>
</reference>
<protein>
    <recommendedName>
        <fullName evidence="3">DUF3558 domain-containing protein</fullName>
    </recommendedName>
</protein>
<keyword evidence="2" id="KW-1185">Reference proteome</keyword>
<evidence type="ECO:0000313" key="1">
    <source>
        <dbReference type="EMBL" id="KAA8890224.1"/>
    </source>
</evidence>
<gene>
    <name evidence="1" type="ORF">F3087_02635</name>
</gene>
<evidence type="ECO:0000313" key="2">
    <source>
        <dbReference type="Proteomes" id="UP000323876"/>
    </source>
</evidence>